<dbReference type="Gene3D" id="3.30.1330.80">
    <property type="entry name" value="Hypothetical protein, similar to alpha- acetolactate decarboxylase, domain 2"/>
    <property type="match status" value="2"/>
</dbReference>
<evidence type="ECO:0000256" key="7">
    <source>
        <dbReference type="ARBA" id="ARBA00023061"/>
    </source>
</evidence>
<evidence type="ECO:0000256" key="8">
    <source>
        <dbReference type="ARBA" id="ARBA00023239"/>
    </source>
</evidence>
<accession>A0ABS8KS76</accession>
<reference evidence="10 11" key="1">
    <citation type="submission" date="2021-11" db="EMBL/GenBank/DDBJ databases">
        <authorList>
            <person name="Lee D.-H."/>
            <person name="Kim S.-B."/>
        </authorList>
    </citation>
    <scope>NUCLEOTIDE SEQUENCE [LARGE SCALE GENOMIC DNA]</scope>
    <source>
        <strain evidence="10 11">KCTC 52223</strain>
    </source>
</reference>
<keyword evidence="6 9" id="KW-0210">Decarboxylase</keyword>
<dbReference type="NCBIfam" id="TIGR01252">
    <property type="entry name" value="acetolac_decarb"/>
    <property type="match status" value="1"/>
</dbReference>
<comment type="similarity">
    <text evidence="3 9">Belongs to the alpha-acetolactate decarboxylase family.</text>
</comment>
<evidence type="ECO:0000256" key="4">
    <source>
        <dbReference type="ARBA" id="ARBA00013204"/>
    </source>
</evidence>
<dbReference type="EC" id="4.1.1.5" evidence="4 9"/>
<dbReference type="GO" id="GO:0047605">
    <property type="term" value="F:acetolactate decarboxylase activity"/>
    <property type="evidence" value="ECO:0007669"/>
    <property type="project" value="UniProtKB-EC"/>
</dbReference>
<dbReference type="CDD" id="cd17299">
    <property type="entry name" value="acetolactate_decarboxylase"/>
    <property type="match status" value="1"/>
</dbReference>
<dbReference type="SUPFAM" id="SSF117856">
    <property type="entry name" value="AF0104/ALDC/Ptd012-like"/>
    <property type="match status" value="1"/>
</dbReference>
<dbReference type="Proteomes" id="UP001198862">
    <property type="component" value="Unassembled WGS sequence"/>
</dbReference>
<dbReference type="EMBL" id="JAJISD010000002">
    <property type="protein sequence ID" value="MCC8428921.1"/>
    <property type="molecule type" value="Genomic_DNA"/>
</dbReference>
<dbReference type="PIRSF" id="PIRSF001332">
    <property type="entry name" value="Acetolac_decarb"/>
    <property type="match status" value="1"/>
</dbReference>
<sequence length="266" mass="29113">MDALVAHCEKTGEPLRHFVSRALSDALGLDHSTLFQVSTTGALVQGVYNEAVTIGGLRPHGDFGLGTFEGLDGEMVVLDGKFYQAHADGSITEPSDKASVPFATLTNFRPQHHGKIEGIDSMSSLIAALDKLRRSDNLFFAARLDGHFEEVYWRVACKVEAGVHLDKATDAQAEFRQKDVRGTMLGFWTPAYSRTIGVAGWHLHFLTDDRRNGGHVLGAKAASLEVQVHDLDNLHLAIPETREFLHADLTQDPAAALEKAEMAKDR</sequence>
<keyword evidence="8 9" id="KW-0456">Lyase</keyword>
<dbReference type="Pfam" id="PF03306">
    <property type="entry name" value="AAL_decarboxy"/>
    <property type="match status" value="1"/>
</dbReference>
<evidence type="ECO:0000256" key="9">
    <source>
        <dbReference type="PIRNR" id="PIRNR001332"/>
    </source>
</evidence>
<protein>
    <recommendedName>
        <fullName evidence="5 9">Alpha-acetolactate decarboxylase</fullName>
        <ecNumber evidence="4 9">4.1.1.5</ecNumber>
    </recommendedName>
</protein>
<evidence type="ECO:0000256" key="1">
    <source>
        <dbReference type="ARBA" id="ARBA00001784"/>
    </source>
</evidence>
<comment type="caution">
    <text evidence="10">The sequence shown here is derived from an EMBL/GenBank/DDBJ whole genome shotgun (WGS) entry which is preliminary data.</text>
</comment>
<gene>
    <name evidence="10" type="primary">budA</name>
    <name evidence="10" type="ORF">LJ725_08095</name>
</gene>
<evidence type="ECO:0000256" key="6">
    <source>
        <dbReference type="ARBA" id="ARBA00022793"/>
    </source>
</evidence>
<evidence type="ECO:0000256" key="3">
    <source>
        <dbReference type="ARBA" id="ARBA00007106"/>
    </source>
</evidence>
<dbReference type="PANTHER" id="PTHR35524:SF1">
    <property type="entry name" value="ALPHA-ACETOLACTATE DECARBOXYLASE"/>
    <property type="match status" value="1"/>
</dbReference>
<dbReference type="PANTHER" id="PTHR35524">
    <property type="entry name" value="ALPHA-ACETOLACTATE DECARBOXYLASE"/>
    <property type="match status" value="1"/>
</dbReference>
<dbReference type="InterPro" id="IPR005128">
    <property type="entry name" value="Acetolactate_a_deCO2ase"/>
</dbReference>
<keyword evidence="11" id="KW-1185">Reference proteome</keyword>
<organism evidence="10 11">
    <name type="scientific">Reyranella aquatilis</name>
    <dbReference type="NCBI Taxonomy" id="2035356"/>
    <lineage>
        <taxon>Bacteria</taxon>
        <taxon>Pseudomonadati</taxon>
        <taxon>Pseudomonadota</taxon>
        <taxon>Alphaproteobacteria</taxon>
        <taxon>Hyphomicrobiales</taxon>
        <taxon>Reyranellaceae</taxon>
        <taxon>Reyranella</taxon>
    </lineage>
</organism>
<evidence type="ECO:0000256" key="2">
    <source>
        <dbReference type="ARBA" id="ARBA00005170"/>
    </source>
</evidence>
<evidence type="ECO:0000256" key="5">
    <source>
        <dbReference type="ARBA" id="ARBA00020164"/>
    </source>
</evidence>
<comment type="catalytic activity">
    <reaction evidence="1 9">
        <text>(2S)-2-acetolactate + H(+) = (R)-acetoin + CO2</text>
        <dbReference type="Rhea" id="RHEA:21580"/>
        <dbReference type="ChEBI" id="CHEBI:15378"/>
        <dbReference type="ChEBI" id="CHEBI:15686"/>
        <dbReference type="ChEBI" id="CHEBI:16526"/>
        <dbReference type="ChEBI" id="CHEBI:58476"/>
        <dbReference type="EC" id="4.1.1.5"/>
    </reaction>
</comment>
<comment type="pathway">
    <text evidence="2 9">Polyol metabolism; (R,R)-butane-2,3-diol biosynthesis; (R,R)-butane-2,3-diol from pyruvate: step 2/3.</text>
</comment>
<evidence type="ECO:0000313" key="11">
    <source>
        <dbReference type="Proteomes" id="UP001198862"/>
    </source>
</evidence>
<keyword evidence="7 9" id="KW-0005">Acetoin biosynthesis</keyword>
<proteinExistence type="inferred from homology"/>
<name>A0ABS8KS76_9HYPH</name>
<evidence type="ECO:0000313" key="10">
    <source>
        <dbReference type="EMBL" id="MCC8428921.1"/>
    </source>
</evidence>